<dbReference type="SUPFAM" id="SSF46785">
    <property type="entry name" value="Winged helix' DNA-binding domain"/>
    <property type="match status" value="1"/>
</dbReference>
<dbReference type="InterPro" id="IPR028978">
    <property type="entry name" value="Chorismate_lyase_/UTRA_dom_sf"/>
</dbReference>
<dbReference type="InterPro" id="IPR000524">
    <property type="entry name" value="Tscrpt_reg_HTH_GntR"/>
</dbReference>
<keyword evidence="6" id="KW-1185">Reference proteome</keyword>
<dbReference type="CDD" id="cd07377">
    <property type="entry name" value="WHTH_GntR"/>
    <property type="match status" value="1"/>
</dbReference>
<sequence length="243" mass="27913">MSRKEPIYKTILNALIMELNSNHFKKNDPFYSEKELRQKYQVSSTTVVRVLNTLADQGYIHRIQGKGSFVSKFNRGTAVKITDTHAYDLDDEAVAILVVNDQTPIVAASKFAPTAATWYFERLREIQAVPFEFSRSWYLKSLVPAASVKHPRELHSIYALIRKQAKLDLARQPFEQEYTVTTVPDQRVADYLHVGRDAMVVQIERWVFQAGQPLEYTLSYLLPNYFGLHLTSESQPVIASDIR</sequence>
<dbReference type="Gene3D" id="3.40.1410.10">
    <property type="entry name" value="Chorismate lyase-like"/>
    <property type="match status" value="1"/>
</dbReference>
<dbReference type="InterPro" id="IPR036388">
    <property type="entry name" value="WH-like_DNA-bd_sf"/>
</dbReference>
<dbReference type="PANTHER" id="PTHR44846">
    <property type="entry name" value="MANNOSYL-D-GLYCERATE TRANSPORT/METABOLISM SYSTEM REPRESSOR MNGR-RELATED"/>
    <property type="match status" value="1"/>
</dbReference>
<dbReference type="InterPro" id="IPR050679">
    <property type="entry name" value="Bact_HTH_transcr_reg"/>
</dbReference>
<dbReference type="EMBL" id="JBHSSC010000016">
    <property type="protein sequence ID" value="MFC6180810.1"/>
    <property type="molecule type" value="Genomic_DNA"/>
</dbReference>
<reference evidence="6" key="1">
    <citation type="journal article" date="2019" name="Int. J. Syst. Evol. Microbiol.">
        <title>The Global Catalogue of Microorganisms (GCM) 10K type strain sequencing project: providing services to taxonomists for standard genome sequencing and annotation.</title>
        <authorList>
            <consortium name="The Broad Institute Genomics Platform"/>
            <consortium name="The Broad Institute Genome Sequencing Center for Infectious Disease"/>
            <person name="Wu L."/>
            <person name="Ma J."/>
        </authorList>
    </citation>
    <scope>NUCLEOTIDE SEQUENCE [LARGE SCALE GENOMIC DNA]</scope>
    <source>
        <strain evidence="6">CCM 8933</strain>
    </source>
</reference>
<evidence type="ECO:0000313" key="5">
    <source>
        <dbReference type="EMBL" id="MFC6180810.1"/>
    </source>
</evidence>
<dbReference type="Gene3D" id="1.10.10.10">
    <property type="entry name" value="Winged helix-like DNA-binding domain superfamily/Winged helix DNA-binding domain"/>
    <property type="match status" value="1"/>
</dbReference>
<dbReference type="Pfam" id="PF00392">
    <property type="entry name" value="GntR"/>
    <property type="match status" value="1"/>
</dbReference>
<evidence type="ECO:0000256" key="3">
    <source>
        <dbReference type="ARBA" id="ARBA00023163"/>
    </source>
</evidence>
<organism evidence="5 6">
    <name type="scientific">Lactiplantibacillus daowaiensis</name>
    <dbReference type="NCBI Taxonomy" id="2559918"/>
    <lineage>
        <taxon>Bacteria</taxon>
        <taxon>Bacillati</taxon>
        <taxon>Bacillota</taxon>
        <taxon>Bacilli</taxon>
        <taxon>Lactobacillales</taxon>
        <taxon>Lactobacillaceae</taxon>
        <taxon>Lactiplantibacillus</taxon>
    </lineage>
</organism>
<evidence type="ECO:0000256" key="2">
    <source>
        <dbReference type="ARBA" id="ARBA00023125"/>
    </source>
</evidence>
<keyword evidence="1" id="KW-0805">Transcription regulation</keyword>
<dbReference type="SUPFAM" id="SSF64288">
    <property type="entry name" value="Chorismate lyase-like"/>
    <property type="match status" value="1"/>
</dbReference>
<evidence type="ECO:0000313" key="6">
    <source>
        <dbReference type="Proteomes" id="UP001596282"/>
    </source>
</evidence>
<evidence type="ECO:0000259" key="4">
    <source>
        <dbReference type="PROSITE" id="PS50949"/>
    </source>
</evidence>
<dbReference type="PROSITE" id="PS50949">
    <property type="entry name" value="HTH_GNTR"/>
    <property type="match status" value="1"/>
</dbReference>
<dbReference type="InterPro" id="IPR036390">
    <property type="entry name" value="WH_DNA-bd_sf"/>
</dbReference>
<evidence type="ECO:0000256" key="1">
    <source>
        <dbReference type="ARBA" id="ARBA00023015"/>
    </source>
</evidence>
<dbReference type="Pfam" id="PF07702">
    <property type="entry name" value="UTRA"/>
    <property type="match status" value="1"/>
</dbReference>
<gene>
    <name evidence="5" type="ORF">ACFP5Y_06225</name>
</gene>
<dbReference type="Proteomes" id="UP001596282">
    <property type="component" value="Unassembled WGS sequence"/>
</dbReference>
<accession>A0ABW1RZ39</accession>
<dbReference type="PANTHER" id="PTHR44846:SF1">
    <property type="entry name" value="MANNOSYL-D-GLYCERATE TRANSPORT_METABOLISM SYSTEM REPRESSOR MNGR-RELATED"/>
    <property type="match status" value="1"/>
</dbReference>
<comment type="caution">
    <text evidence="5">The sequence shown here is derived from an EMBL/GenBank/DDBJ whole genome shotgun (WGS) entry which is preliminary data.</text>
</comment>
<keyword evidence="2" id="KW-0238">DNA-binding</keyword>
<name>A0ABW1RZ39_9LACO</name>
<protein>
    <submittedName>
        <fullName evidence="5">GntR family transcriptional regulator</fullName>
    </submittedName>
</protein>
<dbReference type="InterPro" id="IPR011663">
    <property type="entry name" value="UTRA"/>
</dbReference>
<feature type="domain" description="HTH gntR-type" evidence="4">
    <location>
        <begin position="5"/>
        <end position="73"/>
    </location>
</feature>
<dbReference type="SMART" id="SM00345">
    <property type="entry name" value="HTH_GNTR"/>
    <property type="match status" value="1"/>
</dbReference>
<proteinExistence type="predicted"/>
<keyword evidence="3" id="KW-0804">Transcription</keyword>
<dbReference type="RefSeq" id="WP_137628421.1">
    <property type="nucleotide sequence ID" value="NZ_BJDJ01000008.1"/>
</dbReference>
<dbReference type="SMART" id="SM00866">
    <property type="entry name" value="UTRA"/>
    <property type="match status" value="1"/>
</dbReference>